<dbReference type="Gene3D" id="1.10.10.10">
    <property type="entry name" value="Winged helix-like DNA-binding domain superfamily/Winged helix DNA-binding domain"/>
    <property type="match status" value="1"/>
</dbReference>
<dbReference type="EMBL" id="CP013987">
    <property type="protein sequence ID" value="ALZ84544.1"/>
    <property type="molecule type" value="Genomic_DNA"/>
</dbReference>
<dbReference type="Proteomes" id="UP000064137">
    <property type="component" value="Chromosome"/>
</dbReference>
<dbReference type="OrthoDB" id="5723059at2"/>
<dbReference type="SUPFAM" id="SSF46785">
    <property type="entry name" value="Winged helix' DNA-binding domain"/>
    <property type="match status" value="1"/>
</dbReference>
<feature type="domain" description="HTH lysR-type" evidence="5">
    <location>
        <begin position="4"/>
        <end position="61"/>
    </location>
</feature>
<dbReference type="RefSeq" id="WP_059314735.1">
    <property type="nucleotide sequence ID" value="NZ_CP013987.1"/>
</dbReference>
<dbReference type="KEGG" id="por:APT59_10135"/>
<dbReference type="InterPro" id="IPR036388">
    <property type="entry name" value="WH-like_DNA-bd_sf"/>
</dbReference>
<reference evidence="6 7" key="1">
    <citation type="submission" date="2016-01" db="EMBL/GenBank/DDBJ databases">
        <title>Annotation of Pseudomonas oryzihabitans USDA-ARS-USMARC-56511.</title>
        <authorList>
            <person name="Harhay G.P."/>
            <person name="Harhay D.M."/>
            <person name="Smith T.P.L."/>
            <person name="Bono J.L."/>
            <person name="Heaton M.P."/>
            <person name="Clawson M.L."/>
            <person name="Chitko-Mckown C.G."/>
            <person name="Capik S.F."/>
            <person name="DeDonder K.D."/>
            <person name="Apley M.D."/>
            <person name="Lubbers B.V."/>
            <person name="White B.J."/>
            <person name="Larson R.L."/>
        </authorList>
    </citation>
    <scope>NUCLEOTIDE SEQUENCE [LARGE SCALE GENOMIC DNA]</scope>
    <source>
        <strain evidence="6 7">USDA-ARS-USMARC-56511</strain>
    </source>
</reference>
<dbReference type="AlphaFoldDB" id="A0A0U4VMY2"/>
<dbReference type="PANTHER" id="PTHR30579:SF7">
    <property type="entry name" value="HTH-TYPE TRANSCRIPTIONAL REGULATOR LRHA-RELATED"/>
    <property type="match status" value="1"/>
</dbReference>
<accession>A0A0U4VMY2</accession>
<dbReference type="InterPro" id="IPR005119">
    <property type="entry name" value="LysR_subst-bd"/>
</dbReference>
<evidence type="ECO:0000256" key="4">
    <source>
        <dbReference type="ARBA" id="ARBA00023163"/>
    </source>
</evidence>
<dbReference type="Gene3D" id="3.40.190.10">
    <property type="entry name" value="Periplasmic binding protein-like II"/>
    <property type="match status" value="2"/>
</dbReference>
<dbReference type="InterPro" id="IPR036390">
    <property type="entry name" value="WH_DNA-bd_sf"/>
</dbReference>
<sequence>MQGFDLEHLRTLVMAADAGSLSAAVPLRCLSQSALSEQLRKLEERAGQSLLIRSKSGVRPTAAGERLLAHARPLLALADAAWRDLHETPLEGEACLGVTDYFRPAELTRLLARLHQQLPRLRLRTRIGRSDELEAAHRDGELDLAIVMSLKAKQKAAAAGVRVSLLHQEALVWVTSLGKELIEKGRPLPLALLPEGCSLHRLACSRLEAEGIPYTVSHIASGVTGLQAALHAGLGIACLNTSAVVGQGLHLLEKGVMPELPTAQFLMLQSRQETDDSPRSRRLQVLGDTIASSMLG</sequence>
<dbReference type="InterPro" id="IPR050176">
    <property type="entry name" value="LTTR"/>
</dbReference>
<dbReference type="GO" id="GO:0003700">
    <property type="term" value="F:DNA-binding transcription factor activity"/>
    <property type="evidence" value="ECO:0007669"/>
    <property type="project" value="InterPro"/>
</dbReference>
<evidence type="ECO:0000313" key="6">
    <source>
        <dbReference type="EMBL" id="ALZ84544.1"/>
    </source>
</evidence>
<dbReference type="GO" id="GO:0003677">
    <property type="term" value="F:DNA binding"/>
    <property type="evidence" value="ECO:0007669"/>
    <property type="project" value="UniProtKB-KW"/>
</dbReference>
<comment type="similarity">
    <text evidence="1">Belongs to the LysR transcriptional regulatory family.</text>
</comment>
<keyword evidence="3" id="KW-0238">DNA-binding</keyword>
<evidence type="ECO:0000256" key="1">
    <source>
        <dbReference type="ARBA" id="ARBA00009437"/>
    </source>
</evidence>
<dbReference type="InterPro" id="IPR000847">
    <property type="entry name" value="LysR_HTH_N"/>
</dbReference>
<organism evidence="6 7">
    <name type="scientific">Pseudomonas oryzihabitans</name>
    <dbReference type="NCBI Taxonomy" id="47885"/>
    <lineage>
        <taxon>Bacteria</taxon>
        <taxon>Pseudomonadati</taxon>
        <taxon>Pseudomonadota</taxon>
        <taxon>Gammaproteobacteria</taxon>
        <taxon>Pseudomonadales</taxon>
        <taxon>Pseudomonadaceae</taxon>
        <taxon>Pseudomonas</taxon>
    </lineage>
</organism>
<keyword evidence="2" id="KW-0805">Transcription regulation</keyword>
<evidence type="ECO:0000256" key="3">
    <source>
        <dbReference type="ARBA" id="ARBA00023125"/>
    </source>
</evidence>
<dbReference type="PANTHER" id="PTHR30579">
    <property type="entry name" value="TRANSCRIPTIONAL REGULATOR"/>
    <property type="match status" value="1"/>
</dbReference>
<evidence type="ECO:0000256" key="2">
    <source>
        <dbReference type="ARBA" id="ARBA00023015"/>
    </source>
</evidence>
<gene>
    <name evidence="6" type="ORF">APT59_10135</name>
</gene>
<evidence type="ECO:0000313" key="7">
    <source>
        <dbReference type="Proteomes" id="UP000064137"/>
    </source>
</evidence>
<protein>
    <recommendedName>
        <fullName evidence="5">HTH lysR-type domain-containing protein</fullName>
    </recommendedName>
</protein>
<dbReference type="SUPFAM" id="SSF53850">
    <property type="entry name" value="Periplasmic binding protein-like II"/>
    <property type="match status" value="1"/>
</dbReference>
<name>A0A0U4VMY2_9PSED</name>
<keyword evidence="4" id="KW-0804">Transcription</keyword>
<dbReference type="PROSITE" id="PS50931">
    <property type="entry name" value="HTH_LYSR"/>
    <property type="match status" value="1"/>
</dbReference>
<dbReference type="Pfam" id="PF03466">
    <property type="entry name" value="LysR_substrate"/>
    <property type="match status" value="1"/>
</dbReference>
<dbReference type="Pfam" id="PF00126">
    <property type="entry name" value="HTH_1"/>
    <property type="match status" value="1"/>
</dbReference>
<evidence type="ECO:0000259" key="5">
    <source>
        <dbReference type="PROSITE" id="PS50931"/>
    </source>
</evidence>
<proteinExistence type="inferred from homology"/>